<reference evidence="7" key="2">
    <citation type="submission" date="2020-09" db="EMBL/GenBank/DDBJ databases">
        <authorList>
            <person name="Sun Q."/>
            <person name="Ohkuma M."/>
        </authorList>
    </citation>
    <scope>NUCLEOTIDE SEQUENCE</scope>
    <source>
        <strain evidence="7">JCM 13064</strain>
    </source>
</reference>
<dbReference type="Gene3D" id="2.40.50.140">
    <property type="entry name" value="Nucleic acid-binding proteins"/>
    <property type="match status" value="1"/>
</dbReference>
<evidence type="ECO:0000259" key="6">
    <source>
        <dbReference type="Pfam" id="PF01957"/>
    </source>
</evidence>
<dbReference type="RefSeq" id="WP_189164907.1">
    <property type="nucleotide sequence ID" value="NZ_BMNT01000024.1"/>
</dbReference>
<comment type="subcellular location">
    <subcellularLocation>
        <location evidence="1">Membrane</location>
        <topology evidence="1">Multi-pass membrane protein</topology>
    </subcellularLocation>
</comment>
<evidence type="ECO:0000256" key="2">
    <source>
        <dbReference type="ARBA" id="ARBA00022692"/>
    </source>
</evidence>
<dbReference type="PANTHER" id="PTHR33507">
    <property type="entry name" value="INNER MEMBRANE PROTEIN YBBJ"/>
    <property type="match status" value="1"/>
</dbReference>
<keyword evidence="8" id="KW-1185">Reference proteome</keyword>
<dbReference type="EMBL" id="BMNT01000024">
    <property type="protein sequence ID" value="GGK96969.1"/>
    <property type="molecule type" value="Genomic_DNA"/>
</dbReference>
<gene>
    <name evidence="7" type="ORF">GCM10007964_43940</name>
</gene>
<evidence type="ECO:0000256" key="5">
    <source>
        <dbReference type="SAM" id="Phobius"/>
    </source>
</evidence>
<dbReference type="PANTHER" id="PTHR33507:SF3">
    <property type="entry name" value="INNER MEMBRANE PROTEIN YBBJ"/>
    <property type="match status" value="1"/>
</dbReference>
<evidence type="ECO:0000256" key="1">
    <source>
        <dbReference type="ARBA" id="ARBA00004141"/>
    </source>
</evidence>
<dbReference type="AlphaFoldDB" id="A0A917R9Z0"/>
<evidence type="ECO:0000313" key="7">
    <source>
        <dbReference type="EMBL" id="GGK96969.1"/>
    </source>
</evidence>
<reference evidence="7" key="1">
    <citation type="journal article" date="2014" name="Int. J. Syst. Evol. Microbiol.">
        <title>Complete genome sequence of Corynebacterium casei LMG S-19264T (=DSM 44701T), isolated from a smear-ripened cheese.</title>
        <authorList>
            <consortium name="US DOE Joint Genome Institute (JGI-PGF)"/>
            <person name="Walter F."/>
            <person name="Albersmeier A."/>
            <person name="Kalinowski J."/>
            <person name="Ruckert C."/>
        </authorList>
    </citation>
    <scope>NUCLEOTIDE SEQUENCE</scope>
    <source>
        <strain evidence="7">JCM 13064</strain>
    </source>
</reference>
<keyword evidence="3 5" id="KW-1133">Transmembrane helix</keyword>
<dbReference type="InterPro" id="IPR012340">
    <property type="entry name" value="NA-bd_OB-fold"/>
</dbReference>
<name>A0A917R9Z0_9ACTN</name>
<dbReference type="Pfam" id="PF01957">
    <property type="entry name" value="NfeD"/>
    <property type="match status" value="1"/>
</dbReference>
<organism evidence="7 8">
    <name type="scientific">Sphaerisporangium melleum</name>
    <dbReference type="NCBI Taxonomy" id="321316"/>
    <lineage>
        <taxon>Bacteria</taxon>
        <taxon>Bacillati</taxon>
        <taxon>Actinomycetota</taxon>
        <taxon>Actinomycetes</taxon>
        <taxon>Streptosporangiales</taxon>
        <taxon>Streptosporangiaceae</taxon>
        <taxon>Sphaerisporangium</taxon>
    </lineage>
</organism>
<keyword evidence="4 5" id="KW-0472">Membrane</keyword>
<evidence type="ECO:0000313" key="8">
    <source>
        <dbReference type="Proteomes" id="UP000645217"/>
    </source>
</evidence>
<dbReference type="Proteomes" id="UP000645217">
    <property type="component" value="Unassembled WGS sequence"/>
</dbReference>
<feature type="transmembrane region" description="Helical" evidence="5">
    <location>
        <begin position="31"/>
        <end position="64"/>
    </location>
</feature>
<evidence type="ECO:0000256" key="4">
    <source>
        <dbReference type="ARBA" id="ARBA00023136"/>
    </source>
</evidence>
<proteinExistence type="predicted"/>
<evidence type="ECO:0000256" key="3">
    <source>
        <dbReference type="ARBA" id="ARBA00022989"/>
    </source>
</evidence>
<dbReference type="InterPro" id="IPR052165">
    <property type="entry name" value="Membrane_assoc_protease"/>
</dbReference>
<comment type="caution">
    <text evidence="7">The sequence shown here is derived from an EMBL/GenBank/DDBJ whole genome shotgun (WGS) entry which is preliminary data.</text>
</comment>
<protein>
    <submittedName>
        <fullName evidence="7">Membrane protein</fullName>
    </submittedName>
</protein>
<dbReference type="GO" id="GO:0005886">
    <property type="term" value="C:plasma membrane"/>
    <property type="evidence" value="ECO:0007669"/>
    <property type="project" value="TreeGrafter"/>
</dbReference>
<accession>A0A917R9Z0</accession>
<dbReference type="SUPFAM" id="SSF141322">
    <property type="entry name" value="NfeD domain-like"/>
    <property type="match status" value="1"/>
</dbReference>
<sequence length="143" mass="14879">MDSWILWLILAAVLGVAELFTLTAALGLLGAAALLTAVVAAIGLPTGIQLAVFVLSSVSALVLLRPIAQRHIAQPPPQRFGVSALVGKPAYVTHEVTGMQGRVRIGGEEWSARAYDETLVIPAGATVDVIGIEGATALVYPRE</sequence>
<keyword evidence="2 5" id="KW-0812">Transmembrane</keyword>
<dbReference type="InterPro" id="IPR002810">
    <property type="entry name" value="NfeD-like_C"/>
</dbReference>
<feature type="domain" description="NfeD-like C-terminal" evidence="6">
    <location>
        <begin position="83"/>
        <end position="141"/>
    </location>
</feature>